<evidence type="ECO:0000256" key="3">
    <source>
        <dbReference type="ARBA" id="ARBA00023211"/>
    </source>
</evidence>
<accession>A0ABT6KKL2</accession>
<dbReference type="PANTHER" id="PTHR43782">
    <property type="entry name" value="ARGINASE"/>
    <property type="match status" value="1"/>
</dbReference>
<dbReference type="PANTHER" id="PTHR43782:SF3">
    <property type="entry name" value="ARGINASE"/>
    <property type="match status" value="1"/>
</dbReference>
<evidence type="ECO:0000256" key="4">
    <source>
        <dbReference type="PROSITE-ProRule" id="PRU00742"/>
    </source>
</evidence>
<evidence type="ECO:0000256" key="1">
    <source>
        <dbReference type="ARBA" id="ARBA00022723"/>
    </source>
</evidence>
<evidence type="ECO:0000313" key="6">
    <source>
        <dbReference type="Proteomes" id="UP001160142"/>
    </source>
</evidence>
<keyword evidence="6" id="KW-1185">Reference proteome</keyword>
<dbReference type="Proteomes" id="UP001160142">
    <property type="component" value="Unassembled WGS sequence"/>
</dbReference>
<evidence type="ECO:0000256" key="2">
    <source>
        <dbReference type="ARBA" id="ARBA00022801"/>
    </source>
</evidence>
<dbReference type="RefSeq" id="WP_322132880.1">
    <property type="nucleotide sequence ID" value="NZ_CP085036.1"/>
</dbReference>
<proteinExistence type="inferred from homology"/>
<dbReference type="InterPro" id="IPR006035">
    <property type="entry name" value="Ureohydrolase"/>
</dbReference>
<dbReference type="InterPro" id="IPR023696">
    <property type="entry name" value="Ureohydrolase_dom_sf"/>
</dbReference>
<comment type="caution">
    <text evidence="5">The sequence shown here is derived from an EMBL/GenBank/DDBJ whole genome shotgun (WGS) entry which is preliminary data.</text>
</comment>
<protein>
    <submittedName>
        <fullName evidence="5">Arginase</fullName>
        <ecNumber evidence="5">3.5.3.1</ecNumber>
    </submittedName>
</protein>
<keyword evidence="3" id="KW-0464">Manganese</keyword>
<name>A0ABT6KKL2_9MICO</name>
<keyword evidence="2 5" id="KW-0378">Hydrolase</keyword>
<dbReference type="CDD" id="cd09999">
    <property type="entry name" value="Arginase-like_1"/>
    <property type="match status" value="1"/>
</dbReference>
<dbReference type="SUPFAM" id="SSF52768">
    <property type="entry name" value="Arginase/deacetylase"/>
    <property type="match status" value="1"/>
</dbReference>
<evidence type="ECO:0000313" key="5">
    <source>
        <dbReference type="EMBL" id="MDH6180531.1"/>
    </source>
</evidence>
<organism evidence="5 6">
    <name type="scientific">Antiquaquibacter oligotrophicus</name>
    <dbReference type="NCBI Taxonomy" id="2880260"/>
    <lineage>
        <taxon>Bacteria</taxon>
        <taxon>Bacillati</taxon>
        <taxon>Actinomycetota</taxon>
        <taxon>Actinomycetes</taxon>
        <taxon>Micrococcales</taxon>
        <taxon>Microbacteriaceae</taxon>
        <taxon>Antiquaquibacter</taxon>
    </lineage>
</organism>
<sequence length="275" mass="28597">MPSTFLIVPQWQGSGSSRAMRLVDGAETISGDLPSSTTARVEVPLEAGDALGSSVLRLSSLTTVAERVREHVTRATDPVIVIGGDCGIEAGAIAPVIAPDVAVVWFDAHPDLNTPESSPSGAFGGMVLRTLLGDGPANLVPAAPLSPERVILAGARAFDAHEEEYLDQTAMAVLGPEQVTAARLLEAVEATGASRVYVHIDLDVLDPAEFESLTAPQPFGVPTRELVAGIRALTERFELAGAGITAFAPANAMDAADDMPTVLRLIAALTSRRST</sequence>
<gene>
    <name evidence="5" type="ORF">M2152_000713</name>
</gene>
<keyword evidence="1" id="KW-0479">Metal-binding</keyword>
<comment type="similarity">
    <text evidence="4">Belongs to the arginase family.</text>
</comment>
<reference evidence="5 6" key="1">
    <citation type="submission" date="2023-04" db="EMBL/GenBank/DDBJ databases">
        <title>Genome Encyclopedia of Bacteria and Archaea VI: Functional Genomics of Type Strains.</title>
        <authorList>
            <person name="Whitman W."/>
        </authorList>
    </citation>
    <scope>NUCLEOTIDE SEQUENCE [LARGE SCALE GENOMIC DNA]</scope>
    <source>
        <strain evidence="5 6">SG_E_30_P1</strain>
    </source>
</reference>
<dbReference type="GO" id="GO:0004053">
    <property type="term" value="F:arginase activity"/>
    <property type="evidence" value="ECO:0007669"/>
    <property type="project" value="UniProtKB-EC"/>
</dbReference>
<dbReference type="Gene3D" id="3.40.800.10">
    <property type="entry name" value="Ureohydrolase domain"/>
    <property type="match status" value="1"/>
</dbReference>
<dbReference type="PROSITE" id="PS51409">
    <property type="entry name" value="ARGINASE_2"/>
    <property type="match status" value="1"/>
</dbReference>
<dbReference type="EMBL" id="JARXVQ010000001">
    <property type="protein sequence ID" value="MDH6180531.1"/>
    <property type="molecule type" value="Genomic_DNA"/>
</dbReference>
<dbReference type="EC" id="3.5.3.1" evidence="5"/>
<dbReference type="Pfam" id="PF00491">
    <property type="entry name" value="Arginase"/>
    <property type="match status" value="1"/>
</dbReference>